<feature type="transmembrane region" description="Helical" evidence="9">
    <location>
        <begin position="261"/>
        <end position="279"/>
    </location>
</feature>
<feature type="transmembrane region" description="Helical" evidence="9">
    <location>
        <begin position="182"/>
        <end position="200"/>
    </location>
</feature>
<keyword evidence="7 8" id="KW-0472">Membrane</keyword>
<dbReference type="PIRSF" id="PIRSF005353">
    <property type="entry name" value="PbuG"/>
    <property type="match status" value="1"/>
</dbReference>
<accession>A0A0P6YJH4</accession>
<dbReference type="RefSeq" id="WP_054533328.1">
    <property type="nucleotide sequence ID" value="NZ_LGKP01000010.1"/>
</dbReference>
<keyword evidence="6 8" id="KW-1133">Transmembrane helix</keyword>
<comment type="similarity">
    <text evidence="2 8">Belongs to the nucleobase:cation symporter-2 (NCS2) (TC 2.A.40) family. Azg-like subfamily.</text>
</comment>
<evidence type="ECO:0000313" key="10">
    <source>
        <dbReference type="EMBL" id="KPL90734.1"/>
    </source>
</evidence>
<feature type="transmembrane region" description="Helical" evidence="9">
    <location>
        <begin position="29"/>
        <end position="50"/>
    </location>
</feature>
<keyword evidence="3 8" id="KW-0813">Transport</keyword>
<comment type="caution">
    <text evidence="10">The sequence shown here is derived from an EMBL/GenBank/DDBJ whole genome shotgun (WGS) entry which is preliminary data.</text>
</comment>
<evidence type="ECO:0000256" key="5">
    <source>
        <dbReference type="ARBA" id="ARBA00022692"/>
    </source>
</evidence>
<feature type="transmembrane region" description="Helical" evidence="9">
    <location>
        <begin position="413"/>
        <end position="431"/>
    </location>
</feature>
<dbReference type="InterPro" id="IPR045018">
    <property type="entry name" value="Azg-like"/>
</dbReference>
<evidence type="ECO:0000256" key="1">
    <source>
        <dbReference type="ARBA" id="ARBA00004651"/>
    </source>
</evidence>
<sequence length="465" mass="48428">MARSTSRPDAGLAGFFRFAERGTNLRTEILAGVTTFFVMAYIIFVNPSILSSGPLAEAGPPFNATLTATCLVSALMCIAMGLFTNYPFALAPGLGLNAVVAFQLILTMGLPWQAAMGVVVLEGLLITALVLTGFRQAVMHAIPLSQKRAISVGIGLFILFIGLNNAGIVQRGAGTPMALGNFTTFSILLTVLGLFLTLILMARKVKAALLIGILATTIIGVVSHYAFGADVSAQAGVQGAFPTELARPSFETIGQGINFDVFKLAGVLSAVLVIFSLMLSDFFDTMGTIIGVGEQAGFVKADGDLPNSNRVLIVDSVAAVAGGVFGTSSVTTYIESAAGVGEGGRTGLTAVVTGILFLLSILIAPFAGIVPSEATAPALIIVGFLMCGGIREIDFGELEEGFPALLTMTIMPFSYSITNGIGAGFISYVVLKLALGKAKQIHPLLWIVAVSFLVYFLLPLIEAKI</sequence>
<keyword evidence="4 8" id="KW-1003">Cell membrane</keyword>
<dbReference type="PANTHER" id="PTHR43337">
    <property type="entry name" value="XANTHINE/URACIL PERMEASE C887.17-RELATED"/>
    <property type="match status" value="1"/>
</dbReference>
<dbReference type="Pfam" id="PF00860">
    <property type="entry name" value="Xan_ur_permease"/>
    <property type="match status" value="1"/>
</dbReference>
<feature type="transmembrane region" description="Helical" evidence="9">
    <location>
        <begin position="62"/>
        <end position="83"/>
    </location>
</feature>
<dbReference type="AlphaFoldDB" id="A0A0P6YJH4"/>
<evidence type="ECO:0000256" key="4">
    <source>
        <dbReference type="ARBA" id="ARBA00022475"/>
    </source>
</evidence>
<gene>
    <name evidence="10" type="ORF">SE18_05020</name>
</gene>
<evidence type="ECO:0000256" key="7">
    <source>
        <dbReference type="ARBA" id="ARBA00023136"/>
    </source>
</evidence>
<dbReference type="Proteomes" id="UP000050277">
    <property type="component" value="Unassembled WGS sequence"/>
</dbReference>
<dbReference type="GO" id="GO:0005886">
    <property type="term" value="C:plasma membrane"/>
    <property type="evidence" value="ECO:0007669"/>
    <property type="project" value="UniProtKB-SubCell"/>
</dbReference>
<comment type="subcellular location">
    <subcellularLocation>
        <location evidence="1 8">Cell membrane</location>
        <topology evidence="1 8">Multi-pass membrane protein</topology>
    </subcellularLocation>
</comment>
<dbReference type="STRING" id="70996.SE18_05020"/>
<keyword evidence="11" id="KW-1185">Reference proteome</keyword>
<dbReference type="OrthoDB" id="9808458at2"/>
<dbReference type="InterPro" id="IPR006043">
    <property type="entry name" value="NCS2"/>
</dbReference>
<evidence type="ECO:0000313" key="11">
    <source>
        <dbReference type="Proteomes" id="UP000050277"/>
    </source>
</evidence>
<feature type="transmembrane region" description="Helical" evidence="9">
    <location>
        <begin position="207"/>
        <end position="227"/>
    </location>
</feature>
<protein>
    <submittedName>
        <fullName evidence="10">Xanthine permease</fullName>
    </submittedName>
</protein>
<feature type="transmembrane region" description="Helical" evidence="9">
    <location>
        <begin position="312"/>
        <end position="334"/>
    </location>
</feature>
<dbReference type="PATRIC" id="fig|70996.4.peg.2658"/>
<evidence type="ECO:0000256" key="6">
    <source>
        <dbReference type="ARBA" id="ARBA00022989"/>
    </source>
</evidence>
<dbReference type="GO" id="GO:0005345">
    <property type="term" value="F:purine nucleobase transmembrane transporter activity"/>
    <property type="evidence" value="ECO:0007669"/>
    <property type="project" value="TreeGrafter"/>
</dbReference>
<organism evidence="10 11">
    <name type="scientific">Herpetosiphon geysericola</name>
    <dbReference type="NCBI Taxonomy" id="70996"/>
    <lineage>
        <taxon>Bacteria</taxon>
        <taxon>Bacillati</taxon>
        <taxon>Chloroflexota</taxon>
        <taxon>Chloroflexia</taxon>
        <taxon>Herpetosiphonales</taxon>
        <taxon>Herpetosiphonaceae</taxon>
        <taxon>Herpetosiphon</taxon>
    </lineage>
</organism>
<proteinExistence type="inferred from homology"/>
<feature type="transmembrane region" description="Helical" evidence="9">
    <location>
        <begin position="443"/>
        <end position="461"/>
    </location>
</feature>
<name>A0A0P6YJH4_9CHLR</name>
<evidence type="ECO:0000256" key="3">
    <source>
        <dbReference type="ARBA" id="ARBA00022448"/>
    </source>
</evidence>
<feature type="transmembrane region" description="Helical" evidence="9">
    <location>
        <begin position="90"/>
        <end position="110"/>
    </location>
</feature>
<dbReference type="PANTHER" id="PTHR43337:SF1">
    <property type="entry name" value="XANTHINE_URACIL PERMEASE C887.17-RELATED"/>
    <property type="match status" value="1"/>
</dbReference>
<feature type="transmembrane region" description="Helical" evidence="9">
    <location>
        <begin position="116"/>
        <end position="138"/>
    </location>
</feature>
<feature type="transmembrane region" description="Helical" evidence="9">
    <location>
        <begin position="374"/>
        <end position="393"/>
    </location>
</feature>
<feature type="transmembrane region" description="Helical" evidence="9">
    <location>
        <begin position="346"/>
        <end position="367"/>
    </location>
</feature>
<dbReference type="InterPro" id="IPR026033">
    <property type="entry name" value="Azg-like_bact_archaea"/>
</dbReference>
<reference evidence="10 11" key="1">
    <citation type="submission" date="2015-07" db="EMBL/GenBank/DDBJ databases">
        <title>Whole genome sequence of Herpetosiphon geysericola DSM 7119.</title>
        <authorList>
            <person name="Hemp J."/>
            <person name="Ward L.M."/>
            <person name="Pace L.A."/>
            <person name="Fischer W.W."/>
        </authorList>
    </citation>
    <scope>NUCLEOTIDE SEQUENCE [LARGE SCALE GENOMIC DNA]</scope>
    <source>
        <strain evidence="10 11">DSM 7119</strain>
    </source>
</reference>
<evidence type="ECO:0000256" key="8">
    <source>
        <dbReference type="PIRNR" id="PIRNR005353"/>
    </source>
</evidence>
<dbReference type="EMBL" id="LGKP01000010">
    <property type="protein sequence ID" value="KPL90734.1"/>
    <property type="molecule type" value="Genomic_DNA"/>
</dbReference>
<keyword evidence="5 8" id="KW-0812">Transmembrane</keyword>
<evidence type="ECO:0000256" key="2">
    <source>
        <dbReference type="ARBA" id="ARBA00005697"/>
    </source>
</evidence>
<feature type="transmembrane region" description="Helical" evidence="9">
    <location>
        <begin position="150"/>
        <end position="170"/>
    </location>
</feature>
<evidence type="ECO:0000256" key="9">
    <source>
        <dbReference type="SAM" id="Phobius"/>
    </source>
</evidence>